<dbReference type="SMART" id="SM00448">
    <property type="entry name" value="REC"/>
    <property type="match status" value="1"/>
</dbReference>
<keyword evidence="2" id="KW-0238">DNA-binding</keyword>
<feature type="domain" description="HTH araC/xylS-type" evidence="5">
    <location>
        <begin position="360"/>
        <end position="458"/>
    </location>
</feature>
<dbReference type="InterPro" id="IPR018062">
    <property type="entry name" value="HTH_AraC-typ_CS"/>
</dbReference>
<organism evidence="7 8">
    <name type="scientific">Paenibacillus apis</name>
    <dbReference type="NCBI Taxonomy" id="1792174"/>
    <lineage>
        <taxon>Bacteria</taxon>
        <taxon>Bacillati</taxon>
        <taxon>Bacillota</taxon>
        <taxon>Bacilli</taxon>
        <taxon>Bacillales</taxon>
        <taxon>Paenibacillaceae</taxon>
        <taxon>Paenibacillus</taxon>
    </lineage>
</organism>
<evidence type="ECO:0000256" key="2">
    <source>
        <dbReference type="ARBA" id="ARBA00023125"/>
    </source>
</evidence>
<reference evidence="7" key="1">
    <citation type="submission" date="2021-03" db="EMBL/GenBank/DDBJ databases">
        <title>Antimicrobial resistance genes in bacteria isolated from Japanese honey, and their potential for conferring macrolide and lincosamide resistance in the American foulbrood pathogen Paenibacillus larvae.</title>
        <authorList>
            <person name="Okamoto M."/>
            <person name="Kumagai M."/>
            <person name="Kanamori H."/>
            <person name="Takamatsu D."/>
        </authorList>
    </citation>
    <scope>NUCLEOTIDE SEQUENCE</scope>
    <source>
        <strain evidence="7">J41TS4</strain>
    </source>
</reference>
<proteinExistence type="predicted"/>
<name>A0A920CNB4_9BACL</name>
<dbReference type="SUPFAM" id="SSF52172">
    <property type="entry name" value="CheY-like"/>
    <property type="match status" value="1"/>
</dbReference>
<accession>A0A920CNB4</accession>
<dbReference type="AlphaFoldDB" id="A0A920CNB4"/>
<evidence type="ECO:0008006" key="9">
    <source>
        <dbReference type="Google" id="ProtNLM"/>
    </source>
</evidence>
<dbReference type="GO" id="GO:0003700">
    <property type="term" value="F:DNA-binding transcription factor activity"/>
    <property type="evidence" value="ECO:0007669"/>
    <property type="project" value="InterPro"/>
</dbReference>
<dbReference type="PROSITE" id="PS50110">
    <property type="entry name" value="RESPONSE_REGULATORY"/>
    <property type="match status" value="1"/>
</dbReference>
<dbReference type="PANTHER" id="PTHR43280">
    <property type="entry name" value="ARAC-FAMILY TRANSCRIPTIONAL REGULATOR"/>
    <property type="match status" value="1"/>
</dbReference>
<evidence type="ECO:0000259" key="5">
    <source>
        <dbReference type="PROSITE" id="PS01124"/>
    </source>
</evidence>
<comment type="caution">
    <text evidence="7">The sequence shown here is derived from an EMBL/GenBank/DDBJ whole genome shotgun (WGS) entry which is preliminary data.</text>
</comment>
<feature type="modified residue" description="4-aspartylphosphate" evidence="4">
    <location>
        <position position="55"/>
    </location>
</feature>
<dbReference type="SMART" id="SM00342">
    <property type="entry name" value="HTH_ARAC"/>
    <property type="match status" value="1"/>
</dbReference>
<dbReference type="GO" id="GO:0000160">
    <property type="term" value="P:phosphorelay signal transduction system"/>
    <property type="evidence" value="ECO:0007669"/>
    <property type="project" value="InterPro"/>
</dbReference>
<dbReference type="RefSeq" id="WP_301628417.1">
    <property type="nucleotide sequence ID" value="NZ_BORS01000010.1"/>
</dbReference>
<dbReference type="Gene3D" id="1.10.10.60">
    <property type="entry name" value="Homeodomain-like"/>
    <property type="match status" value="2"/>
</dbReference>
<protein>
    <recommendedName>
        <fullName evidence="9">DNA-binding response regulator</fullName>
    </recommendedName>
</protein>
<evidence type="ECO:0000256" key="3">
    <source>
        <dbReference type="ARBA" id="ARBA00023163"/>
    </source>
</evidence>
<dbReference type="InterPro" id="IPR009057">
    <property type="entry name" value="Homeodomain-like_sf"/>
</dbReference>
<keyword evidence="1" id="KW-0805">Transcription regulation</keyword>
<dbReference type="Proteomes" id="UP000678895">
    <property type="component" value="Unassembled WGS sequence"/>
</dbReference>
<sequence length="464" mass="53408">MIRVLIVDDDKLVRKGLISAMPWQQFEMEVVGEANNGENALKFMESNPVDLLMTDLSMPVMSGIELMRIVRERYRQVRIVVLTLHQDFEYIQEALRLGAIDYIAKIQLEKEQFEEVLGRVSRLMKQKESGSTRPDPDSGWEREGIAALQLCYTLNSSGDVAESGQVPPSAVEAEPGVWYWHDEKAGDTDADADAEYQPGPGVARVTLTGLEGLDRKTILQVIRSYKKHDLFYDYEPSSPVRYVDARELVNRDSAEQSPSMDSIRDRWSGTEWIYEDQLFYKLLLELKGMRLPSVRLIRIFISLSDEWNRLYRPTLEEPITMEDYYPSWYSFELWLAGARDQIRLAGAKQQISLEIRSSLDKAMNLARQNLSQSISTGEIAQLVNMSSSYFSQCFKQYTGQSFADYVRVTRMEQAKSLLRNTSRTIQWIAEQCGYNDEKYFSRLFREQVGLLPSEYRQQASSSGQ</sequence>
<dbReference type="PROSITE" id="PS01124">
    <property type="entry name" value="HTH_ARAC_FAMILY_2"/>
    <property type="match status" value="1"/>
</dbReference>
<dbReference type="EMBL" id="BORS01000010">
    <property type="protein sequence ID" value="GIO43348.1"/>
    <property type="molecule type" value="Genomic_DNA"/>
</dbReference>
<dbReference type="PRINTS" id="PR00032">
    <property type="entry name" value="HTHARAC"/>
</dbReference>
<feature type="domain" description="Response regulatory" evidence="6">
    <location>
        <begin position="3"/>
        <end position="120"/>
    </location>
</feature>
<gene>
    <name evidence="7" type="ORF">J41TS4_31060</name>
</gene>
<dbReference type="Pfam" id="PF00072">
    <property type="entry name" value="Response_reg"/>
    <property type="match status" value="1"/>
</dbReference>
<dbReference type="InterPro" id="IPR018060">
    <property type="entry name" value="HTH_AraC"/>
</dbReference>
<dbReference type="Gene3D" id="3.40.50.2300">
    <property type="match status" value="1"/>
</dbReference>
<keyword evidence="3" id="KW-0804">Transcription</keyword>
<evidence type="ECO:0000313" key="8">
    <source>
        <dbReference type="Proteomes" id="UP000678895"/>
    </source>
</evidence>
<keyword evidence="4" id="KW-0597">Phosphoprotein</keyword>
<dbReference type="InterPro" id="IPR011006">
    <property type="entry name" value="CheY-like_superfamily"/>
</dbReference>
<dbReference type="CDD" id="cd17536">
    <property type="entry name" value="REC_YesN-like"/>
    <property type="match status" value="1"/>
</dbReference>
<dbReference type="PROSITE" id="PS00041">
    <property type="entry name" value="HTH_ARAC_FAMILY_1"/>
    <property type="match status" value="1"/>
</dbReference>
<dbReference type="PANTHER" id="PTHR43280:SF2">
    <property type="entry name" value="HTH-TYPE TRANSCRIPTIONAL REGULATOR EXSA"/>
    <property type="match status" value="1"/>
</dbReference>
<dbReference type="GO" id="GO:0043565">
    <property type="term" value="F:sequence-specific DNA binding"/>
    <property type="evidence" value="ECO:0007669"/>
    <property type="project" value="InterPro"/>
</dbReference>
<keyword evidence="8" id="KW-1185">Reference proteome</keyword>
<dbReference type="SUPFAM" id="SSF46689">
    <property type="entry name" value="Homeodomain-like"/>
    <property type="match status" value="2"/>
</dbReference>
<evidence type="ECO:0000259" key="6">
    <source>
        <dbReference type="PROSITE" id="PS50110"/>
    </source>
</evidence>
<dbReference type="Pfam" id="PF12833">
    <property type="entry name" value="HTH_18"/>
    <property type="match status" value="1"/>
</dbReference>
<dbReference type="InterPro" id="IPR001789">
    <property type="entry name" value="Sig_transdc_resp-reg_receiver"/>
</dbReference>
<evidence type="ECO:0000256" key="1">
    <source>
        <dbReference type="ARBA" id="ARBA00023015"/>
    </source>
</evidence>
<evidence type="ECO:0000256" key="4">
    <source>
        <dbReference type="PROSITE-ProRule" id="PRU00169"/>
    </source>
</evidence>
<evidence type="ECO:0000313" key="7">
    <source>
        <dbReference type="EMBL" id="GIO43348.1"/>
    </source>
</evidence>
<dbReference type="InterPro" id="IPR020449">
    <property type="entry name" value="Tscrpt_reg_AraC-type_HTH"/>
</dbReference>